<feature type="chain" id="PRO_5040271295" evidence="2">
    <location>
        <begin position="20"/>
        <end position="59"/>
    </location>
</feature>
<keyword evidence="2" id="KW-0732">Signal</keyword>
<feature type="signal peptide" evidence="2">
    <location>
        <begin position="1"/>
        <end position="19"/>
    </location>
</feature>
<feature type="region of interest" description="Disordered" evidence="1">
    <location>
        <begin position="21"/>
        <end position="59"/>
    </location>
</feature>
<evidence type="ECO:0000256" key="2">
    <source>
        <dbReference type="SAM" id="SignalP"/>
    </source>
</evidence>
<protein>
    <submittedName>
        <fullName evidence="3">Uncharacterized protein</fullName>
    </submittedName>
</protein>
<dbReference type="RefSeq" id="WP_078578965.1">
    <property type="nucleotide sequence ID" value="NZ_JABXYM010000002.1"/>
</dbReference>
<gene>
    <name evidence="3" type="ORF">HXA33_18625</name>
</gene>
<name>A0A9Q4G163_SALAG</name>
<reference evidence="3" key="1">
    <citation type="submission" date="2020-06" db="EMBL/GenBank/DDBJ databases">
        <title>Insight into the genomes of haloalkaliphilic bacilli from Kenyan soda lakes.</title>
        <authorList>
            <person name="Mwirichia R."/>
            <person name="Villamizar G.C."/>
            <person name="Poehlein A."/>
            <person name="Mugweru J."/>
            <person name="Kipnyargis A."/>
            <person name="Kiplimo D."/>
            <person name="Orwa P."/>
            <person name="Daniel R."/>
        </authorList>
    </citation>
    <scope>NUCLEOTIDE SEQUENCE</scope>
    <source>
        <strain evidence="3">B1096_S55</strain>
    </source>
</reference>
<dbReference type="EMBL" id="JABXYM010000002">
    <property type="protein sequence ID" value="MCR6098524.1"/>
    <property type="molecule type" value="Genomic_DNA"/>
</dbReference>
<organism evidence="3 4">
    <name type="scientific">Salipaludibacillus agaradhaerens</name>
    <name type="common">Bacillus agaradhaerens</name>
    <dbReference type="NCBI Taxonomy" id="76935"/>
    <lineage>
        <taxon>Bacteria</taxon>
        <taxon>Bacillati</taxon>
        <taxon>Bacillota</taxon>
        <taxon>Bacilli</taxon>
        <taxon>Bacillales</taxon>
        <taxon>Bacillaceae</taxon>
    </lineage>
</organism>
<sequence length="59" mass="6229">MKKFMLTVLASVMALGVLGACGDAENDPVNDPVNEPVNDPGMENNGGMDDNGMNEEDNM</sequence>
<evidence type="ECO:0000313" key="3">
    <source>
        <dbReference type="EMBL" id="MCR6098524.1"/>
    </source>
</evidence>
<dbReference type="PROSITE" id="PS51257">
    <property type="entry name" value="PROKAR_LIPOPROTEIN"/>
    <property type="match status" value="1"/>
</dbReference>
<evidence type="ECO:0000256" key="1">
    <source>
        <dbReference type="SAM" id="MobiDB-lite"/>
    </source>
</evidence>
<comment type="caution">
    <text evidence="3">The sequence shown here is derived from an EMBL/GenBank/DDBJ whole genome shotgun (WGS) entry which is preliminary data.</text>
</comment>
<evidence type="ECO:0000313" key="4">
    <source>
        <dbReference type="Proteomes" id="UP001057753"/>
    </source>
</evidence>
<keyword evidence="4" id="KW-1185">Reference proteome</keyword>
<accession>A0A9Q4G163</accession>
<dbReference type="Proteomes" id="UP001057753">
    <property type="component" value="Unassembled WGS sequence"/>
</dbReference>
<feature type="compositionally biased region" description="Low complexity" evidence="1">
    <location>
        <begin position="38"/>
        <end position="51"/>
    </location>
</feature>
<dbReference type="AlphaFoldDB" id="A0A9Q4G163"/>
<proteinExistence type="predicted"/>